<organism evidence="3 4">
    <name type="scientific">Rhizorhabdus histidinilytica</name>
    <dbReference type="NCBI Taxonomy" id="439228"/>
    <lineage>
        <taxon>Bacteria</taxon>
        <taxon>Pseudomonadati</taxon>
        <taxon>Pseudomonadota</taxon>
        <taxon>Alphaproteobacteria</taxon>
        <taxon>Sphingomonadales</taxon>
        <taxon>Sphingomonadaceae</taxon>
        <taxon>Rhizorhabdus</taxon>
    </lineage>
</organism>
<name>A0A1T5BVU1_9SPHN</name>
<dbReference type="AlphaFoldDB" id="A0A1T5BVU1"/>
<dbReference type="EMBL" id="FUYM01000003">
    <property type="protein sequence ID" value="SKB51316.1"/>
    <property type="molecule type" value="Genomic_DNA"/>
</dbReference>
<evidence type="ECO:0000256" key="1">
    <source>
        <dbReference type="SAM" id="MobiDB-lite"/>
    </source>
</evidence>
<gene>
    <name evidence="3" type="ORF">SAMN06295920_103323</name>
</gene>
<keyword evidence="2" id="KW-0732">Signal</keyword>
<sequence length="115" mass="12159">MKTLNARPSPPSLLLACLIASALVLAPSCSDRPASAGLKAPPAADLVVEAEPQLDMNAVLNDSGAALDEYDIAHASWGRRGWAQVGRICRWFRDLGVPTPDCDPPNEAPDRAASR</sequence>
<evidence type="ECO:0000313" key="3">
    <source>
        <dbReference type="EMBL" id="SKB51316.1"/>
    </source>
</evidence>
<evidence type="ECO:0000313" key="4">
    <source>
        <dbReference type="Proteomes" id="UP000189818"/>
    </source>
</evidence>
<keyword evidence="4" id="KW-1185">Reference proteome</keyword>
<reference evidence="4" key="1">
    <citation type="submission" date="2017-02" db="EMBL/GenBank/DDBJ databases">
        <authorList>
            <person name="Varghese N."/>
            <person name="Submissions S."/>
        </authorList>
    </citation>
    <scope>NUCLEOTIDE SEQUENCE [LARGE SCALE GENOMIC DNA]</scope>
    <source>
        <strain evidence="4">UM2</strain>
    </source>
</reference>
<accession>A0A1T5BVU1</accession>
<feature type="region of interest" description="Disordered" evidence="1">
    <location>
        <begin position="96"/>
        <end position="115"/>
    </location>
</feature>
<dbReference type="Proteomes" id="UP000189818">
    <property type="component" value="Unassembled WGS sequence"/>
</dbReference>
<proteinExistence type="predicted"/>
<protein>
    <submittedName>
        <fullName evidence="3">Uncharacterized protein</fullName>
    </submittedName>
</protein>
<feature type="signal peptide" evidence="2">
    <location>
        <begin position="1"/>
        <end position="26"/>
    </location>
</feature>
<feature type="chain" id="PRO_5010516249" evidence="2">
    <location>
        <begin position="27"/>
        <end position="115"/>
    </location>
</feature>
<dbReference type="STRING" id="439228.SAMN06295920_103323"/>
<evidence type="ECO:0000256" key="2">
    <source>
        <dbReference type="SAM" id="SignalP"/>
    </source>
</evidence>